<dbReference type="Proteomes" id="UP000182584">
    <property type="component" value="Unassembled WGS sequence"/>
</dbReference>
<reference evidence="1 2" key="1">
    <citation type="submission" date="2016-10" db="EMBL/GenBank/DDBJ databases">
        <authorList>
            <person name="de Groot N.N."/>
        </authorList>
    </citation>
    <scope>NUCLEOTIDE SEQUENCE [LARGE SCALE GENOMIC DNA]</scope>
    <source>
        <strain evidence="1 2">AR40</strain>
    </source>
</reference>
<accession>A0A1H9XA23</accession>
<evidence type="ECO:0000313" key="1">
    <source>
        <dbReference type="EMBL" id="SES42717.1"/>
    </source>
</evidence>
<gene>
    <name evidence="1" type="ORF">SAMN04487884_1501</name>
</gene>
<organism evidence="1 2">
    <name type="scientific">Butyrivibrio fibrisolvens</name>
    <dbReference type="NCBI Taxonomy" id="831"/>
    <lineage>
        <taxon>Bacteria</taxon>
        <taxon>Bacillati</taxon>
        <taxon>Bacillota</taxon>
        <taxon>Clostridia</taxon>
        <taxon>Lachnospirales</taxon>
        <taxon>Lachnospiraceae</taxon>
        <taxon>Butyrivibrio</taxon>
    </lineage>
</organism>
<proteinExistence type="predicted"/>
<sequence>MFEYDRDRKEIIGYLSEHGSKYKRFTTSGDAKDFIRMEYEKREL</sequence>
<dbReference type="AlphaFoldDB" id="A0A1H9XA23"/>
<protein>
    <submittedName>
        <fullName evidence="1">Uncharacterized protein</fullName>
    </submittedName>
</protein>
<name>A0A1H9XA23_BUTFI</name>
<dbReference type="EMBL" id="FOGJ01000050">
    <property type="protein sequence ID" value="SES42717.1"/>
    <property type="molecule type" value="Genomic_DNA"/>
</dbReference>
<evidence type="ECO:0000313" key="2">
    <source>
        <dbReference type="Proteomes" id="UP000182584"/>
    </source>
</evidence>